<gene>
    <name evidence="1" type="ORF">NECAME_15071</name>
</gene>
<proteinExistence type="predicted"/>
<dbReference type="Proteomes" id="UP000053676">
    <property type="component" value="Unassembled WGS sequence"/>
</dbReference>
<keyword evidence="2" id="KW-1185">Reference proteome</keyword>
<dbReference type="KEGG" id="nai:NECAME_15071"/>
<accession>W2SM86</accession>
<dbReference type="EMBL" id="KI669046">
    <property type="protein sequence ID" value="ETN69822.1"/>
    <property type="molecule type" value="Genomic_DNA"/>
</dbReference>
<protein>
    <submittedName>
        <fullName evidence="1">Uncharacterized protein</fullName>
    </submittedName>
</protein>
<name>W2SM86_NECAM</name>
<dbReference type="AlphaFoldDB" id="W2SM86"/>
<reference evidence="2" key="1">
    <citation type="journal article" date="2014" name="Nat. Genet.">
        <title>Genome of the human hookworm Necator americanus.</title>
        <authorList>
            <person name="Tang Y.T."/>
            <person name="Gao X."/>
            <person name="Rosa B.A."/>
            <person name="Abubucker S."/>
            <person name="Hallsworth-Pepin K."/>
            <person name="Martin J."/>
            <person name="Tyagi R."/>
            <person name="Heizer E."/>
            <person name="Zhang X."/>
            <person name="Bhonagiri-Palsikar V."/>
            <person name="Minx P."/>
            <person name="Warren W.C."/>
            <person name="Wang Q."/>
            <person name="Zhan B."/>
            <person name="Hotez P.J."/>
            <person name="Sternberg P.W."/>
            <person name="Dougall A."/>
            <person name="Gaze S.T."/>
            <person name="Mulvenna J."/>
            <person name="Sotillo J."/>
            <person name="Ranganathan S."/>
            <person name="Rabelo E.M."/>
            <person name="Wilson R.K."/>
            <person name="Felgner P.L."/>
            <person name="Bethony J."/>
            <person name="Hawdon J.M."/>
            <person name="Gasser R.B."/>
            <person name="Loukas A."/>
            <person name="Mitreva M."/>
        </authorList>
    </citation>
    <scope>NUCLEOTIDE SEQUENCE [LARGE SCALE GENOMIC DNA]</scope>
</reference>
<evidence type="ECO:0000313" key="1">
    <source>
        <dbReference type="EMBL" id="ETN69822.1"/>
    </source>
</evidence>
<evidence type="ECO:0000313" key="2">
    <source>
        <dbReference type="Proteomes" id="UP000053676"/>
    </source>
</evidence>
<sequence>MQRNSEQQWLSRLQRNHFSETGGKNVLIPVVPSLIGDVGNSQRMRPGEGCWKQPRVEGPISVNGERIDEVGPLKFFHYKFFA</sequence>
<dbReference type="OrthoDB" id="442503at2759"/>
<organism evidence="1 2">
    <name type="scientific">Necator americanus</name>
    <name type="common">Human hookworm</name>
    <dbReference type="NCBI Taxonomy" id="51031"/>
    <lineage>
        <taxon>Eukaryota</taxon>
        <taxon>Metazoa</taxon>
        <taxon>Ecdysozoa</taxon>
        <taxon>Nematoda</taxon>
        <taxon>Chromadorea</taxon>
        <taxon>Rhabditida</taxon>
        <taxon>Rhabditina</taxon>
        <taxon>Rhabditomorpha</taxon>
        <taxon>Strongyloidea</taxon>
        <taxon>Ancylostomatidae</taxon>
        <taxon>Bunostominae</taxon>
        <taxon>Necator</taxon>
    </lineage>
</organism>